<name>A0A5D0ML67_9BACT</name>
<organism evidence="8 9">
    <name type="scientific">Candidatus Mcinerneyibacterium aminivorans</name>
    <dbReference type="NCBI Taxonomy" id="2703815"/>
    <lineage>
        <taxon>Bacteria</taxon>
        <taxon>Candidatus Macinerneyibacteriota</taxon>
        <taxon>Candidatus Mcinerneyibacteria</taxon>
        <taxon>Candidatus Mcinerneyibacteriales</taxon>
        <taxon>Candidatus Mcinerneyibacteriaceae</taxon>
        <taxon>Candidatus Mcinerneyibacterium</taxon>
    </lineage>
</organism>
<feature type="transmembrane region" description="Helical" evidence="6">
    <location>
        <begin position="279"/>
        <end position="298"/>
    </location>
</feature>
<evidence type="ECO:0000256" key="4">
    <source>
        <dbReference type="ARBA" id="ARBA00022989"/>
    </source>
</evidence>
<comment type="subcellular location">
    <subcellularLocation>
        <location evidence="1">Cell membrane</location>
        <topology evidence="1">Multi-pass membrane protein</topology>
    </subcellularLocation>
</comment>
<evidence type="ECO:0000313" key="8">
    <source>
        <dbReference type="EMBL" id="TYB32180.1"/>
    </source>
</evidence>
<feature type="domain" description="EamA" evidence="7">
    <location>
        <begin position="5"/>
        <end position="141"/>
    </location>
</feature>
<protein>
    <submittedName>
        <fullName evidence="8">DMT family transporter</fullName>
    </submittedName>
</protein>
<feature type="domain" description="EamA" evidence="7">
    <location>
        <begin position="158"/>
        <end position="297"/>
    </location>
</feature>
<keyword evidence="4 6" id="KW-1133">Transmembrane helix</keyword>
<keyword evidence="3 6" id="KW-0812">Transmembrane</keyword>
<dbReference type="Proteomes" id="UP000324143">
    <property type="component" value="Unassembled WGS sequence"/>
</dbReference>
<dbReference type="SUPFAM" id="SSF103481">
    <property type="entry name" value="Multidrug resistance efflux transporter EmrE"/>
    <property type="match status" value="2"/>
</dbReference>
<evidence type="ECO:0000256" key="3">
    <source>
        <dbReference type="ARBA" id="ARBA00022692"/>
    </source>
</evidence>
<proteinExistence type="predicted"/>
<feature type="transmembrane region" description="Helical" evidence="6">
    <location>
        <begin position="6"/>
        <end position="27"/>
    </location>
</feature>
<dbReference type="PANTHER" id="PTHR32322">
    <property type="entry name" value="INNER MEMBRANE TRANSPORTER"/>
    <property type="match status" value="1"/>
</dbReference>
<gene>
    <name evidence="8" type="ORF">FXF47_00130</name>
</gene>
<dbReference type="AlphaFoldDB" id="A0A5D0ML67"/>
<reference evidence="8" key="1">
    <citation type="submission" date="2019-08" db="EMBL/GenBank/DDBJ databases">
        <title>Genomic characterization of a novel candidate phylum (ARYD3) from a high temperature, high salinity tertiary oil reservoir in north central Oklahoma, USA.</title>
        <authorList>
            <person name="Youssef N.H."/>
            <person name="Yadav A."/>
            <person name="Elshahed M.S."/>
        </authorList>
    </citation>
    <scope>NUCLEOTIDE SEQUENCE [LARGE SCALE GENOMIC DNA]</scope>
    <source>
        <strain evidence="8">ARYD3</strain>
    </source>
</reference>
<feature type="transmembrane region" description="Helical" evidence="6">
    <location>
        <begin position="154"/>
        <end position="176"/>
    </location>
</feature>
<dbReference type="PANTHER" id="PTHR32322:SF18">
    <property type="entry name" value="S-ADENOSYLMETHIONINE_S-ADENOSYLHOMOCYSTEINE TRANSPORTER"/>
    <property type="match status" value="1"/>
</dbReference>
<dbReference type="GO" id="GO:0005886">
    <property type="term" value="C:plasma membrane"/>
    <property type="evidence" value="ECO:0007669"/>
    <property type="project" value="UniProtKB-SubCell"/>
</dbReference>
<feature type="transmembrane region" description="Helical" evidence="6">
    <location>
        <begin position="188"/>
        <end position="208"/>
    </location>
</feature>
<evidence type="ECO:0000256" key="5">
    <source>
        <dbReference type="ARBA" id="ARBA00023136"/>
    </source>
</evidence>
<dbReference type="Pfam" id="PF00892">
    <property type="entry name" value="EamA"/>
    <property type="match status" value="2"/>
</dbReference>
<dbReference type="EMBL" id="VSIX01000003">
    <property type="protein sequence ID" value="TYB32180.1"/>
    <property type="molecule type" value="Genomic_DNA"/>
</dbReference>
<feature type="transmembrane region" description="Helical" evidence="6">
    <location>
        <begin position="224"/>
        <end position="243"/>
    </location>
</feature>
<evidence type="ECO:0000256" key="1">
    <source>
        <dbReference type="ARBA" id="ARBA00004651"/>
    </source>
</evidence>
<keyword evidence="9" id="KW-1185">Reference proteome</keyword>
<evidence type="ECO:0000256" key="2">
    <source>
        <dbReference type="ARBA" id="ARBA00022475"/>
    </source>
</evidence>
<feature type="transmembrane region" description="Helical" evidence="6">
    <location>
        <begin position="39"/>
        <end position="62"/>
    </location>
</feature>
<dbReference type="InterPro" id="IPR000620">
    <property type="entry name" value="EamA_dom"/>
</dbReference>
<evidence type="ECO:0000313" key="9">
    <source>
        <dbReference type="Proteomes" id="UP000324143"/>
    </source>
</evidence>
<dbReference type="InterPro" id="IPR037185">
    <property type="entry name" value="EmrE-like"/>
</dbReference>
<feature type="transmembrane region" description="Helical" evidence="6">
    <location>
        <begin position="100"/>
        <end position="118"/>
    </location>
</feature>
<feature type="transmembrane region" description="Helical" evidence="6">
    <location>
        <begin position="68"/>
        <end position="88"/>
    </location>
</feature>
<keyword evidence="5 6" id="KW-0472">Membrane</keyword>
<dbReference type="InterPro" id="IPR050638">
    <property type="entry name" value="AA-Vitamin_Transporters"/>
</dbReference>
<keyword evidence="2" id="KW-1003">Cell membrane</keyword>
<accession>A0A5D0ML67</accession>
<evidence type="ECO:0000259" key="7">
    <source>
        <dbReference type="Pfam" id="PF00892"/>
    </source>
</evidence>
<evidence type="ECO:0000256" key="6">
    <source>
        <dbReference type="SAM" id="Phobius"/>
    </source>
</evidence>
<feature type="transmembrane region" description="Helical" evidence="6">
    <location>
        <begin position="124"/>
        <end position="142"/>
    </location>
</feature>
<sequence length="299" mass="32879">MTYLIGEIFAILTAACWAQNAVFFSMAGKRVSSRTTTHIRLWIALPLIMITHYFFAGSFFPLHAHINGYIYLSISGIIGFFIADLLIFESFVKIGPRDTMLIMTLSPIFGSIFSWLILSETLKLIHILGIIITITGIAWVISEEAEDKSAKNKKAKIIGTAVALGGAVGQAVGLVFSKMGMNYDLHPISANTIRIAAGFVGLVLYAYFKNEFRNDFSKMKDRKALGLIAIASFIGPVLGVIFSLYAVRIAPVGIVSTLMQTSPILLLPVDHFYYRKKVTFRAIMGTLIAIAGASLFFLF</sequence>
<comment type="caution">
    <text evidence="8">The sequence shown here is derived from an EMBL/GenBank/DDBJ whole genome shotgun (WGS) entry which is preliminary data.</text>
</comment>